<protein>
    <submittedName>
        <fullName evidence="1">Extracellular solute-binding protein</fullName>
    </submittedName>
</protein>
<name>A0A387BP22_9MICO</name>
<reference evidence="1 2" key="1">
    <citation type="submission" date="2018-09" db="EMBL/GenBank/DDBJ databases">
        <title>Genome sequencing of strain 2DFW10M-5.</title>
        <authorList>
            <person name="Heo J."/>
            <person name="Kim S.-J."/>
            <person name="Kwon S.-W."/>
        </authorList>
    </citation>
    <scope>NUCLEOTIDE SEQUENCE [LARGE SCALE GENOMIC DNA]</scope>
    <source>
        <strain evidence="1 2">2DFW10M-5</strain>
    </source>
</reference>
<dbReference type="PANTHER" id="PTHR43649">
    <property type="entry name" value="ARABINOSE-BINDING PROTEIN-RELATED"/>
    <property type="match status" value="1"/>
</dbReference>
<sequence>MGGAGHHGDDAGEVRGHAGHLQRTARLLHCGEDAREPCGRKPRVRPRRDPYLRSGAAVRRHAHQSLIRVAAVTAATHSHPQQPEWHKTNGGKVSTFTTSRRELLKLGGIAALGTITATTLAACASGSTASATGAPIQFWRAFDNTTQGNWYTKNFIDVYNKNNKPGVDLIVKQQPTIDQNLQVALTAGHAPDIVHSGGAPYVLAYSKSGYLANLDDYAKQYKWDTVFQKWAINSSLDSKGHLYGLPTAYNSVVMFYNPDTFKKHGWKYPTNKDEFESIMSDAKSKGMLPLAAGNAEKPVATGWYFSGLLNAIVGPQALYEALTGKRQWTDQVFVDAVAQIQDYSDKGWFGGGPQTYSTLKFGDMYTKLANGEAAMLIMLSWAFETLPPYFGSAAGNNATYEWKAIPPLGPDTPDDLYILAIGESLSINKKSADPDKAAAFLNWSMDPKRQMVGLANVDLPVAPVVVNIADAPKNIDKHVAQFYSALSETKTVGYGSWCSFPPKCHDYVNTEMQKVLFSQMTPTDFWSGFQTLFKLEFAQGQVPPVAEPTAER</sequence>
<dbReference type="PANTHER" id="PTHR43649:SF14">
    <property type="entry name" value="BLR3389 PROTEIN"/>
    <property type="match status" value="1"/>
</dbReference>
<dbReference type="InterPro" id="IPR006059">
    <property type="entry name" value="SBP"/>
</dbReference>
<dbReference type="EMBL" id="CP032624">
    <property type="protein sequence ID" value="AYG02879.1"/>
    <property type="molecule type" value="Genomic_DNA"/>
</dbReference>
<dbReference type="Pfam" id="PF01547">
    <property type="entry name" value="SBP_bac_1"/>
    <property type="match status" value="1"/>
</dbReference>
<organism evidence="1 2">
    <name type="scientific">Gryllotalpicola protaetiae</name>
    <dbReference type="NCBI Taxonomy" id="2419771"/>
    <lineage>
        <taxon>Bacteria</taxon>
        <taxon>Bacillati</taxon>
        <taxon>Actinomycetota</taxon>
        <taxon>Actinomycetes</taxon>
        <taxon>Micrococcales</taxon>
        <taxon>Microbacteriaceae</taxon>
        <taxon>Gryllotalpicola</taxon>
    </lineage>
</organism>
<gene>
    <name evidence="1" type="ORF">D7I44_04640</name>
</gene>
<dbReference type="AlphaFoldDB" id="A0A387BP22"/>
<dbReference type="KEGG" id="gry:D7I44_04640"/>
<keyword evidence="2" id="KW-1185">Reference proteome</keyword>
<proteinExistence type="predicted"/>
<evidence type="ECO:0000313" key="2">
    <source>
        <dbReference type="Proteomes" id="UP000275069"/>
    </source>
</evidence>
<dbReference type="SUPFAM" id="SSF53850">
    <property type="entry name" value="Periplasmic binding protein-like II"/>
    <property type="match status" value="1"/>
</dbReference>
<evidence type="ECO:0000313" key="1">
    <source>
        <dbReference type="EMBL" id="AYG02879.1"/>
    </source>
</evidence>
<dbReference type="OrthoDB" id="358201at2"/>
<dbReference type="Proteomes" id="UP000275069">
    <property type="component" value="Chromosome"/>
</dbReference>
<dbReference type="InterPro" id="IPR050490">
    <property type="entry name" value="Bact_solute-bd_prot1"/>
</dbReference>
<dbReference type="Gene3D" id="3.40.190.10">
    <property type="entry name" value="Periplasmic binding protein-like II"/>
    <property type="match status" value="2"/>
</dbReference>
<accession>A0A387BP22</accession>